<evidence type="ECO:0000256" key="2">
    <source>
        <dbReference type="ARBA" id="ARBA00022670"/>
    </source>
</evidence>
<gene>
    <name evidence="6" type="ORF">B0H17DRAFT_1203746</name>
</gene>
<comment type="similarity">
    <text evidence="1">Belongs to the peptidase C48 family.</text>
</comment>
<proteinExistence type="inferred from homology"/>
<reference evidence="6" key="1">
    <citation type="submission" date="2023-03" db="EMBL/GenBank/DDBJ databases">
        <title>Massive genome expansion in bonnet fungi (Mycena s.s.) driven by repeated elements and novel gene families across ecological guilds.</title>
        <authorList>
            <consortium name="Lawrence Berkeley National Laboratory"/>
            <person name="Harder C.B."/>
            <person name="Miyauchi S."/>
            <person name="Viragh M."/>
            <person name="Kuo A."/>
            <person name="Thoen E."/>
            <person name="Andreopoulos B."/>
            <person name="Lu D."/>
            <person name="Skrede I."/>
            <person name="Drula E."/>
            <person name="Henrissat B."/>
            <person name="Morin E."/>
            <person name="Kohler A."/>
            <person name="Barry K."/>
            <person name="LaButti K."/>
            <person name="Morin E."/>
            <person name="Salamov A."/>
            <person name="Lipzen A."/>
            <person name="Mereny Z."/>
            <person name="Hegedus B."/>
            <person name="Baldrian P."/>
            <person name="Stursova M."/>
            <person name="Weitz H."/>
            <person name="Taylor A."/>
            <person name="Grigoriev I.V."/>
            <person name="Nagy L.G."/>
            <person name="Martin F."/>
            <person name="Kauserud H."/>
        </authorList>
    </citation>
    <scope>NUCLEOTIDE SEQUENCE</scope>
    <source>
        <strain evidence="6">CBHHK067</strain>
    </source>
</reference>
<evidence type="ECO:0000256" key="1">
    <source>
        <dbReference type="ARBA" id="ARBA00005234"/>
    </source>
</evidence>
<feature type="region of interest" description="Disordered" evidence="4">
    <location>
        <begin position="95"/>
        <end position="130"/>
    </location>
</feature>
<dbReference type="InterPro" id="IPR003653">
    <property type="entry name" value="Peptidase_C48_C"/>
</dbReference>
<name>A0AAD7DE61_MYCRO</name>
<accession>A0AAD7DE61</accession>
<keyword evidence="7" id="KW-1185">Reference proteome</keyword>
<dbReference type="Gene3D" id="3.40.395.10">
    <property type="entry name" value="Adenoviral Proteinase, Chain A"/>
    <property type="match status" value="1"/>
</dbReference>
<dbReference type="EMBL" id="JARKIE010000089">
    <property type="protein sequence ID" value="KAJ7687283.1"/>
    <property type="molecule type" value="Genomic_DNA"/>
</dbReference>
<dbReference type="Proteomes" id="UP001221757">
    <property type="component" value="Unassembled WGS sequence"/>
</dbReference>
<feature type="domain" description="Ubiquitin-like protease family profile" evidence="5">
    <location>
        <begin position="658"/>
        <end position="832"/>
    </location>
</feature>
<evidence type="ECO:0000256" key="4">
    <source>
        <dbReference type="SAM" id="MobiDB-lite"/>
    </source>
</evidence>
<dbReference type="InterPro" id="IPR038765">
    <property type="entry name" value="Papain-like_cys_pep_sf"/>
</dbReference>
<keyword evidence="2" id="KW-0645">Protease</keyword>
<dbReference type="SUPFAM" id="SSF54001">
    <property type="entry name" value="Cysteine proteinases"/>
    <property type="match status" value="1"/>
</dbReference>
<keyword evidence="3" id="KW-0378">Hydrolase</keyword>
<evidence type="ECO:0000313" key="6">
    <source>
        <dbReference type="EMBL" id="KAJ7687283.1"/>
    </source>
</evidence>
<dbReference type="GO" id="GO:0008234">
    <property type="term" value="F:cysteine-type peptidase activity"/>
    <property type="evidence" value="ECO:0007669"/>
    <property type="project" value="InterPro"/>
</dbReference>
<evidence type="ECO:0000256" key="3">
    <source>
        <dbReference type="ARBA" id="ARBA00022801"/>
    </source>
</evidence>
<protein>
    <recommendedName>
        <fullName evidence="5">Ubiquitin-like protease family profile domain-containing protein</fullName>
    </recommendedName>
</protein>
<organism evidence="6 7">
    <name type="scientific">Mycena rosella</name>
    <name type="common">Pink bonnet</name>
    <name type="synonym">Agaricus rosellus</name>
    <dbReference type="NCBI Taxonomy" id="1033263"/>
    <lineage>
        <taxon>Eukaryota</taxon>
        <taxon>Fungi</taxon>
        <taxon>Dikarya</taxon>
        <taxon>Basidiomycota</taxon>
        <taxon>Agaricomycotina</taxon>
        <taxon>Agaricomycetes</taxon>
        <taxon>Agaricomycetidae</taxon>
        <taxon>Agaricales</taxon>
        <taxon>Marasmiineae</taxon>
        <taxon>Mycenaceae</taxon>
        <taxon>Mycena</taxon>
    </lineage>
</organism>
<evidence type="ECO:0000259" key="5">
    <source>
        <dbReference type="PROSITE" id="PS50600"/>
    </source>
</evidence>
<dbReference type="GO" id="GO:0006508">
    <property type="term" value="P:proteolysis"/>
    <property type="evidence" value="ECO:0007669"/>
    <property type="project" value="UniProtKB-KW"/>
</dbReference>
<dbReference type="Pfam" id="PF02902">
    <property type="entry name" value="Peptidase_C48"/>
    <property type="match status" value="1"/>
</dbReference>
<dbReference type="AlphaFoldDB" id="A0AAD7DE61"/>
<comment type="caution">
    <text evidence="6">The sequence shown here is derived from an EMBL/GenBank/DDBJ whole genome shotgun (WGS) entry which is preliminary data.</text>
</comment>
<sequence length="854" mass="97256">MLIMMDKARLQLNGWLKALGIEEWAILRFDCDNGHQGLGFTIPFSIKFEILVLFRKLQRCRSWTDWDETKHIFHAGLAKLLSKEDVETLHKKATLEQEAEAGTPSKTQPAPLPSQTAPQPPRTVPQPKSKCAKAEGKTCLEVVQDYFDSNWFLSPWISMFTDTGMPADQSCDGTWNTDNWVESIFKQFSTIFLENKQNKRDANALEPSFGEFQVEPTFGEFRVVNSGGRPVKARPLHPWRRKTTQRIYATPGVHSYSPRFTKKRGPPKHRRLRWNSLFPATTRLVNARIAAYMARHARQRMMGVFRVNAPPADPPPGPPLDAQELDEFLFAGHQLSFGMSDKIPDNNDQFINQEDQSLHTFDVDCWRQNTSFMAREQGIIYLYGAPDVPFVERLRQLDWSQPLSEHQLRSAGLDLLADLVSTQTNGLVKHIVFYDLRHSHWTTFHHDLVTGQSVWYNSLSAPDQPTLPFNDQDQRVLQQFFLRPHLAGPVPVADPFNPLYLGLQHDSLPCGFWTVYIGLSIVLGFDPINEAISTLDIKELVGLLYLSFIGHEWGVPASLVEELFPVFHPRITFAHFPPDFIFSYQPKKYGHVIVNSIPEQPERTRPSSLPASVTRVLPADNTDTGSLDASYMQLLPGAGAHTKNTTWNMTPAIPRGYITVNALTLDPLINNGRVQDGMVDGYLSLLAAKVDPTPCAQSQGPRFVITDTVFGWSTQRSCPRKPWFDKVNRFTANLLVVAVYWELMTHWLLCSVFFKSHQIRIYDSITAGGTRRHRAVYDRMREMLMWEHKGQYNGIPLADSWAQFLSDSVIIVPQQDNTVDCGIYTIANAENWFTISNRHLHRMSEKSWIARNGV</sequence>
<dbReference type="PROSITE" id="PS50600">
    <property type="entry name" value="ULP_PROTEASE"/>
    <property type="match status" value="1"/>
</dbReference>
<feature type="compositionally biased region" description="Polar residues" evidence="4">
    <location>
        <begin position="104"/>
        <end position="117"/>
    </location>
</feature>
<evidence type="ECO:0000313" key="7">
    <source>
        <dbReference type="Proteomes" id="UP001221757"/>
    </source>
</evidence>
<dbReference type="GO" id="GO:0019783">
    <property type="term" value="F:ubiquitin-like protein peptidase activity"/>
    <property type="evidence" value="ECO:0007669"/>
    <property type="project" value="UniProtKB-ARBA"/>
</dbReference>